<dbReference type="RefSeq" id="WP_329272476.1">
    <property type="nucleotide sequence ID" value="NZ_CP109011.1"/>
</dbReference>
<organism evidence="4 5">
    <name type="scientific">Streptomyces pseudovenezuelae</name>
    <dbReference type="NCBI Taxonomy" id="67350"/>
    <lineage>
        <taxon>Bacteria</taxon>
        <taxon>Bacillati</taxon>
        <taxon>Actinomycetota</taxon>
        <taxon>Actinomycetes</taxon>
        <taxon>Kitasatosporales</taxon>
        <taxon>Streptomycetaceae</taxon>
        <taxon>Streptomyces</taxon>
        <taxon>Streptomyces aurantiacus group</taxon>
    </lineage>
</organism>
<sequence length="677" mass="74224">MTAMIVGIGVLVAVCLVAVLVVSLLFRKVEQGKALIVSKTRRVDVTFTGQVVLPVLHKAEVMDISVKTIEITRAGKEGLICRDNIRADIRISFFVKVNKTAEDVVKVAQAVGTARASDRDTLQELFHAKFSEALKTVGKQLDFTDLYTKREELRYRIIEVIGVDLNGYHLEDAAIDYLEQTPLTQLDPANVLDAQGIRKITELTAIEHVRTNEFQRHEEKEITRQNVDAREAILELERRQADAEIKQRREIGTVRAREEAETARVVEEERLRSQGAFLKTEEQLGIQRENQAREVAVAAKNRERVIAIENERIEKDRLLEVIARERETELTRIAAQKEVEAEKREIAEVVRERVAVDRTVAEQEESIKKLRAVEEAERERQTVIIAAEAQAQEKLVKDIKAAEAAEQAATHRAAEELTLAEARLKAADLDARAKVRLAEGVQAEAAAEGLAAVQVRDKEAEVIEKAGRAEAGAAQARMLAEAEGTKAQAMAEAQAIGEKLKAEAAGLTEKAAAMAALDDASRGHEEYRLRLQAEKDIRLAGLDVQRQVAEAQATVLATGLENADINIVGGESVFFDRLMSSIALGKSVDGFVQHSETAQALAKPWLDGTSGFTDDLSRILGSVSTADVQNLTVSALLMKLMNNGGADAGQFQQLLDKAGELGLADTSLTALNGSVRP</sequence>
<keyword evidence="3" id="KW-0472">Membrane</keyword>
<keyword evidence="3" id="KW-1133">Transmembrane helix</keyword>
<dbReference type="Gene3D" id="3.30.479.30">
    <property type="entry name" value="Band 7 domain"/>
    <property type="match status" value="1"/>
</dbReference>
<reference evidence="4" key="1">
    <citation type="submission" date="2022-10" db="EMBL/GenBank/DDBJ databases">
        <title>The complete genomes of actinobacterial strains from the NBC collection.</title>
        <authorList>
            <person name="Joergensen T.S."/>
            <person name="Alvarez Arevalo M."/>
            <person name="Sterndorff E.B."/>
            <person name="Faurdal D."/>
            <person name="Vuksanovic O."/>
            <person name="Mourched A.-S."/>
            <person name="Charusanti P."/>
            <person name="Shaw S."/>
            <person name="Blin K."/>
            <person name="Weber T."/>
        </authorList>
    </citation>
    <scope>NUCLEOTIDE SEQUENCE</scope>
    <source>
        <strain evidence="4">NBC_00686</strain>
    </source>
</reference>
<keyword evidence="5" id="KW-1185">Reference proteome</keyword>
<dbReference type="Proteomes" id="UP001432168">
    <property type="component" value="Chromosome"/>
</dbReference>
<dbReference type="EMBL" id="CP109011">
    <property type="protein sequence ID" value="WUT48881.1"/>
    <property type="molecule type" value="Genomic_DNA"/>
</dbReference>
<protein>
    <submittedName>
        <fullName evidence="4">Flotillin family protein</fullName>
    </submittedName>
</protein>
<evidence type="ECO:0000313" key="4">
    <source>
        <dbReference type="EMBL" id="WUT48881.1"/>
    </source>
</evidence>
<keyword evidence="3" id="KW-0812">Transmembrane</keyword>
<dbReference type="InterPro" id="IPR027705">
    <property type="entry name" value="Flotillin_fam"/>
</dbReference>
<dbReference type="SUPFAM" id="SSF117892">
    <property type="entry name" value="Band 7/SPFH domain"/>
    <property type="match status" value="1"/>
</dbReference>
<feature type="coiled-coil region" evidence="2">
    <location>
        <begin position="219"/>
        <end position="246"/>
    </location>
</feature>
<evidence type="ECO:0000313" key="5">
    <source>
        <dbReference type="Proteomes" id="UP001432168"/>
    </source>
</evidence>
<proteinExistence type="predicted"/>
<dbReference type="PANTHER" id="PTHR13806">
    <property type="entry name" value="FLOTILLIN-RELATED"/>
    <property type="match status" value="1"/>
</dbReference>
<keyword evidence="2" id="KW-0175">Coiled coil</keyword>
<comment type="subcellular location">
    <subcellularLocation>
        <location evidence="1">Endomembrane system</location>
    </subcellularLocation>
</comment>
<accession>A0ABZ1X9R0</accession>
<evidence type="ECO:0000256" key="2">
    <source>
        <dbReference type="SAM" id="Coils"/>
    </source>
</evidence>
<gene>
    <name evidence="4" type="ORF">OG929_44390</name>
</gene>
<feature type="coiled-coil region" evidence="2">
    <location>
        <begin position="308"/>
        <end position="393"/>
    </location>
</feature>
<dbReference type="InterPro" id="IPR036013">
    <property type="entry name" value="Band_7/SPFH_dom_sf"/>
</dbReference>
<evidence type="ECO:0000256" key="1">
    <source>
        <dbReference type="ARBA" id="ARBA00004308"/>
    </source>
</evidence>
<feature type="transmembrane region" description="Helical" evidence="3">
    <location>
        <begin position="6"/>
        <end position="26"/>
    </location>
</feature>
<name>A0ABZ1X9R0_9ACTN</name>
<dbReference type="PANTHER" id="PTHR13806:SF31">
    <property type="entry name" value="FLOTILLIN-LIKE PROTEIN 1-RELATED"/>
    <property type="match status" value="1"/>
</dbReference>
<evidence type="ECO:0000256" key="3">
    <source>
        <dbReference type="SAM" id="Phobius"/>
    </source>
</evidence>